<dbReference type="InterPro" id="IPR003441">
    <property type="entry name" value="NAC-dom"/>
</dbReference>
<dbReference type="PROSITE" id="PS51005">
    <property type="entry name" value="NAC"/>
    <property type="match status" value="1"/>
</dbReference>
<keyword evidence="4" id="KW-0539">Nucleus</keyword>
<feature type="region of interest" description="Disordered" evidence="5">
    <location>
        <begin position="1"/>
        <end position="35"/>
    </location>
</feature>
<dbReference type="InterPro" id="IPR036093">
    <property type="entry name" value="NAC_dom_sf"/>
</dbReference>
<dbReference type="Gene3D" id="2.170.150.80">
    <property type="entry name" value="NAC domain"/>
    <property type="match status" value="1"/>
</dbReference>
<evidence type="ECO:0000256" key="5">
    <source>
        <dbReference type="SAM" id="MobiDB-lite"/>
    </source>
</evidence>
<evidence type="ECO:0000313" key="7">
    <source>
        <dbReference type="Proteomes" id="UP000813463"/>
    </source>
</evidence>
<organism evidence="7 8">
    <name type="scientific">Spinacia oleracea</name>
    <name type="common">Spinach</name>
    <dbReference type="NCBI Taxonomy" id="3562"/>
    <lineage>
        <taxon>Eukaryota</taxon>
        <taxon>Viridiplantae</taxon>
        <taxon>Streptophyta</taxon>
        <taxon>Embryophyta</taxon>
        <taxon>Tracheophyta</taxon>
        <taxon>Spermatophyta</taxon>
        <taxon>Magnoliopsida</taxon>
        <taxon>eudicotyledons</taxon>
        <taxon>Gunneridae</taxon>
        <taxon>Pentapetalae</taxon>
        <taxon>Caryophyllales</taxon>
        <taxon>Chenopodiaceae</taxon>
        <taxon>Chenopodioideae</taxon>
        <taxon>Anserineae</taxon>
        <taxon>Spinacia</taxon>
    </lineage>
</organism>
<protein>
    <submittedName>
        <fullName evidence="8">NAC transcription factor 25-like</fullName>
    </submittedName>
</protein>
<dbReference type="GO" id="GO:0006355">
    <property type="term" value="P:regulation of DNA-templated transcription"/>
    <property type="evidence" value="ECO:0007669"/>
    <property type="project" value="InterPro"/>
</dbReference>
<name>A0A9R0INS8_SPIOL</name>
<feature type="domain" description="NAC" evidence="6">
    <location>
        <begin position="34"/>
        <end position="202"/>
    </location>
</feature>
<reference evidence="7" key="1">
    <citation type="journal article" date="2021" name="Nat. Commun.">
        <title>Genomic analyses provide insights into spinach domestication and the genetic basis of agronomic traits.</title>
        <authorList>
            <person name="Cai X."/>
            <person name="Sun X."/>
            <person name="Xu C."/>
            <person name="Sun H."/>
            <person name="Wang X."/>
            <person name="Ge C."/>
            <person name="Zhang Z."/>
            <person name="Wang Q."/>
            <person name="Fei Z."/>
            <person name="Jiao C."/>
            <person name="Wang Q."/>
        </authorList>
    </citation>
    <scope>NUCLEOTIDE SEQUENCE [LARGE SCALE GENOMIC DNA]</scope>
    <source>
        <strain evidence="7">cv. Varoflay</strain>
    </source>
</reference>
<dbReference type="GO" id="GO:0003677">
    <property type="term" value="F:DNA binding"/>
    <property type="evidence" value="ECO:0007669"/>
    <property type="project" value="UniProtKB-KW"/>
</dbReference>
<evidence type="ECO:0000256" key="4">
    <source>
        <dbReference type="ARBA" id="ARBA00023242"/>
    </source>
</evidence>
<dbReference type="PANTHER" id="PTHR31719:SF179">
    <property type="entry name" value="OS08G0148400 PROTEIN"/>
    <property type="match status" value="1"/>
</dbReference>
<accession>A0A9R0INS8</accession>
<evidence type="ECO:0000256" key="2">
    <source>
        <dbReference type="ARBA" id="ARBA00023125"/>
    </source>
</evidence>
<dbReference type="Proteomes" id="UP000813463">
    <property type="component" value="Chromosome 3"/>
</dbReference>
<feature type="compositionally biased region" description="Basic and acidic residues" evidence="5">
    <location>
        <begin position="171"/>
        <end position="181"/>
    </location>
</feature>
<dbReference type="Pfam" id="PF02365">
    <property type="entry name" value="NAM"/>
    <property type="match status" value="1"/>
</dbReference>
<reference evidence="8" key="2">
    <citation type="submission" date="2025-08" db="UniProtKB">
        <authorList>
            <consortium name="RefSeq"/>
        </authorList>
    </citation>
    <scope>IDENTIFICATION</scope>
    <source>
        <tissue evidence="8">Leaf</tissue>
    </source>
</reference>
<feature type="region of interest" description="Disordered" evidence="5">
    <location>
        <begin position="164"/>
        <end position="186"/>
    </location>
</feature>
<dbReference type="AlphaFoldDB" id="A0A9R0INS8"/>
<evidence type="ECO:0000256" key="3">
    <source>
        <dbReference type="ARBA" id="ARBA00023163"/>
    </source>
</evidence>
<dbReference type="SUPFAM" id="SSF101941">
    <property type="entry name" value="NAC domain"/>
    <property type="match status" value="1"/>
</dbReference>
<dbReference type="GeneID" id="110791839"/>
<keyword evidence="7" id="KW-1185">Reference proteome</keyword>
<dbReference type="RefSeq" id="XP_021852288.2">
    <property type="nucleotide sequence ID" value="XM_021996596.2"/>
</dbReference>
<evidence type="ECO:0000256" key="1">
    <source>
        <dbReference type="ARBA" id="ARBA00023015"/>
    </source>
</evidence>
<dbReference type="PANTHER" id="PTHR31719">
    <property type="entry name" value="NAC TRANSCRIPTION FACTOR 56"/>
    <property type="match status" value="1"/>
</dbReference>
<dbReference type="KEGG" id="soe:110791839"/>
<evidence type="ECO:0000313" key="8">
    <source>
        <dbReference type="RefSeq" id="XP_021852288.2"/>
    </source>
</evidence>
<sequence length="525" mass="58714">MADRQIIENNEQQQEQPQPPQPPQQPPVQGVQLPYPGFRFDPTDHELVKEYLEYKTNGIELPFNPMYEVNIYEFHPRDLTEQYRAQGKDNVWYFFTLREKKYKFGNRPARNAGNNGYWKATGADVKIRDDNDENKVIGLRKSLKYFEGRQVGTNQKTEWMMHEYQTPDQAESSKAKTDELKRKRHAPKSMRLDVVLCKIYFKKETARKKPADKKTVQVTDMDAAGNQPEGSRNAGQVKEKKAATRNRTPRVNNSAAKDKGKGKGKGKGKVKADDNNNQIELPLASEMNNINQESNYNTGNSTTTPYFDGEAGSFGCYDHLGDINFNNPTPVYSGGVDFFEGVQQFTAPAGNQPYQTNGCLDPQSSFPHPPIMPQQQQPFLDPSTSTSLSSYSMVPPLLNRECPSPNYDDANYNNGPGMQQRCFNGNNNNYYPSYPSDHDMVSFNNGVVPSQQLPPMPGFTNVFAASSSSSSSAPDRLMTASGAGIYFPSTHGGAIEQAGKVEENNGSCGQDIYDDLEAILKKFGM</sequence>
<proteinExistence type="predicted"/>
<evidence type="ECO:0000259" key="6">
    <source>
        <dbReference type="PROSITE" id="PS51005"/>
    </source>
</evidence>
<keyword evidence="1" id="KW-0805">Transcription regulation</keyword>
<feature type="compositionally biased region" description="Pro residues" evidence="5">
    <location>
        <begin position="17"/>
        <end position="26"/>
    </location>
</feature>
<gene>
    <name evidence="8" type="primary">LOC110791839</name>
</gene>
<keyword evidence="2" id="KW-0238">DNA-binding</keyword>
<keyword evidence="3" id="KW-0804">Transcription</keyword>
<feature type="region of interest" description="Disordered" evidence="5">
    <location>
        <begin position="207"/>
        <end position="274"/>
    </location>
</feature>